<dbReference type="Pfam" id="PF00881">
    <property type="entry name" value="Nitroreductase"/>
    <property type="match status" value="1"/>
</dbReference>
<dbReference type="SUPFAM" id="SSF55469">
    <property type="entry name" value="FMN-dependent nitroreductase-like"/>
    <property type="match status" value="1"/>
</dbReference>
<dbReference type="PANTHER" id="PTHR43425:SF3">
    <property type="entry name" value="NADPH-DEPENDENT OXIDOREDUCTASE"/>
    <property type="match status" value="1"/>
</dbReference>
<evidence type="ECO:0000313" key="7">
    <source>
        <dbReference type="EMBL" id="MFD1672164.1"/>
    </source>
</evidence>
<dbReference type="InterPro" id="IPR000415">
    <property type="entry name" value="Nitroreductase-like"/>
</dbReference>
<keyword evidence="5" id="KW-0521">NADP</keyword>
<comment type="caution">
    <text evidence="7">The sequence shown here is derived from an EMBL/GenBank/DDBJ whole genome shotgun (WGS) entry which is preliminary data.</text>
</comment>
<comment type="similarity">
    <text evidence="1 5">Belongs to the flavin oxidoreductase frp family.</text>
</comment>
<evidence type="ECO:0000256" key="2">
    <source>
        <dbReference type="ARBA" id="ARBA00022630"/>
    </source>
</evidence>
<dbReference type="Gene3D" id="3.40.109.10">
    <property type="entry name" value="NADH Oxidase"/>
    <property type="match status" value="1"/>
</dbReference>
<evidence type="ECO:0000256" key="1">
    <source>
        <dbReference type="ARBA" id="ARBA00008366"/>
    </source>
</evidence>
<feature type="domain" description="Nitroreductase" evidence="6">
    <location>
        <begin position="18"/>
        <end position="170"/>
    </location>
</feature>
<dbReference type="EMBL" id="JBHTOP010000022">
    <property type="protein sequence ID" value="MFD1672164.1"/>
    <property type="molecule type" value="Genomic_DNA"/>
</dbReference>
<keyword evidence="2 5" id="KW-0285">Flavoprotein</keyword>
<dbReference type="PIRSF" id="PIRSF005426">
    <property type="entry name" value="Frp"/>
    <property type="match status" value="1"/>
</dbReference>
<evidence type="ECO:0000313" key="8">
    <source>
        <dbReference type="Proteomes" id="UP001597267"/>
    </source>
</evidence>
<evidence type="ECO:0000259" key="6">
    <source>
        <dbReference type="Pfam" id="PF00881"/>
    </source>
</evidence>
<evidence type="ECO:0000256" key="5">
    <source>
        <dbReference type="PIRNR" id="PIRNR005426"/>
    </source>
</evidence>
<dbReference type="CDD" id="cd02146">
    <property type="entry name" value="NfsA-like"/>
    <property type="match status" value="1"/>
</dbReference>
<protein>
    <submittedName>
        <fullName evidence="7">NADPH-dependent oxidoreductase</fullName>
    </submittedName>
</protein>
<evidence type="ECO:0000256" key="4">
    <source>
        <dbReference type="ARBA" id="ARBA00023002"/>
    </source>
</evidence>
<keyword evidence="8" id="KW-1185">Reference proteome</keyword>
<proteinExistence type="inferred from homology"/>
<reference evidence="8" key="1">
    <citation type="journal article" date="2019" name="Int. J. Syst. Evol. Microbiol.">
        <title>The Global Catalogue of Microorganisms (GCM) 10K type strain sequencing project: providing services to taxonomists for standard genome sequencing and annotation.</title>
        <authorList>
            <consortium name="The Broad Institute Genomics Platform"/>
            <consortium name="The Broad Institute Genome Sequencing Center for Infectious Disease"/>
            <person name="Wu L."/>
            <person name="Ma J."/>
        </authorList>
    </citation>
    <scope>NUCLEOTIDE SEQUENCE [LARGE SCALE GENOMIC DNA]</scope>
    <source>
        <strain evidence="8">CCM 8896</strain>
    </source>
</reference>
<dbReference type="RefSeq" id="WP_125715813.1">
    <property type="nucleotide sequence ID" value="NZ_JBHTOP010000022.1"/>
</dbReference>
<dbReference type="PANTHER" id="PTHR43425">
    <property type="entry name" value="OXYGEN-INSENSITIVE NADPH NITROREDUCTASE"/>
    <property type="match status" value="1"/>
</dbReference>
<dbReference type="InterPro" id="IPR016446">
    <property type="entry name" value="Flavin_OxRdtase_Frp"/>
</dbReference>
<evidence type="ECO:0000256" key="3">
    <source>
        <dbReference type="ARBA" id="ARBA00022643"/>
    </source>
</evidence>
<accession>A0ABW4J718</accession>
<keyword evidence="3 5" id="KW-0288">FMN</keyword>
<name>A0ABW4J718_9LACO</name>
<organism evidence="7 8">
    <name type="scientific">Agrilactobacillus yilanensis</name>
    <dbReference type="NCBI Taxonomy" id="2485997"/>
    <lineage>
        <taxon>Bacteria</taxon>
        <taxon>Bacillati</taxon>
        <taxon>Bacillota</taxon>
        <taxon>Bacilli</taxon>
        <taxon>Lactobacillales</taxon>
        <taxon>Lactobacillaceae</taxon>
        <taxon>Agrilactobacillus</taxon>
    </lineage>
</organism>
<dbReference type="InterPro" id="IPR029479">
    <property type="entry name" value="Nitroreductase"/>
</dbReference>
<keyword evidence="4 5" id="KW-0560">Oxidoreductase</keyword>
<gene>
    <name evidence="7" type="ORF">ACFQ5M_08650</name>
</gene>
<dbReference type="Proteomes" id="UP001597267">
    <property type="component" value="Unassembled WGS sequence"/>
</dbReference>
<sequence length="258" mass="29001">MKPVNEAFNDTIQRQINHKTIRAFKQIPLDKETVQALIDVARHTASSQFLQACTVISVTDPVKKQAISEVSHQPYIANNGHLFVFVLDQYRNLQIGHEQGQDENKLGSAAKFFAGFSDTVLAVQNTVNAAESLGLGTVILGSILNDAQKIIDILDLPKLTFPILGLAVGYPDQQPQLKPRLPETFMHFENSYQLPTPILPQLEDYDARVHEYYDLREANKRVDTFTNQVKRSLMTQPDARGELLHVVHQQGFLLTDKA</sequence>